<gene>
    <name evidence="2" type="ORF">CO2235_U840116</name>
</gene>
<proteinExistence type="predicted"/>
<dbReference type="AlphaFoldDB" id="A0A375FNB6"/>
<evidence type="ECO:0000313" key="2">
    <source>
        <dbReference type="EMBL" id="SPC08382.1"/>
    </source>
</evidence>
<sequence>MLRPCLFPHRAGVLSVRVSTAGSLKPVSYNPETGFKTVLAERCDASDTFHIRAGDIDERPTLVAPRSSARADPAGPDQRRFHRPGADRRRDRQEGQGHHRRGDRRPALRHHGCHRQTRRL</sequence>
<dbReference type="EMBL" id="OGUS01000092">
    <property type="protein sequence ID" value="SPC08382.1"/>
    <property type="molecule type" value="Genomic_DNA"/>
</dbReference>
<feature type="compositionally biased region" description="Basic residues" evidence="1">
    <location>
        <begin position="98"/>
        <end position="120"/>
    </location>
</feature>
<accession>A0A375FNB6</accession>
<feature type="compositionally biased region" description="Basic and acidic residues" evidence="1">
    <location>
        <begin position="84"/>
        <end position="97"/>
    </location>
</feature>
<dbReference type="Proteomes" id="UP000256862">
    <property type="component" value="Unassembled WGS sequence"/>
</dbReference>
<reference evidence="3" key="1">
    <citation type="submission" date="2018-01" db="EMBL/GenBank/DDBJ databases">
        <authorList>
            <person name="Gaut B.S."/>
            <person name="Morton B.R."/>
            <person name="Clegg M.T."/>
            <person name="Duvall M.R."/>
        </authorList>
    </citation>
    <scope>NUCLEOTIDE SEQUENCE [LARGE SCALE GENOMIC DNA]</scope>
</reference>
<evidence type="ECO:0000256" key="1">
    <source>
        <dbReference type="SAM" id="MobiDB-lite"/>
    </source>
</evidence>
<comment type="caution">
    <text evidence="2">The sequence shown here is derived from an EMBL/GenBank/DDBJ whole genome shotgun (WGS) entry which is preliminary data.</text>
</comment>
<name>A0A375FNB6_9BURK</name>
<feature type="region of interest" description="Disordered" evidence="1">
    <location>
        <begin position="54"/>
        <end position="120"/>
    </location>
</feature>
<protein>
    <submittedName>
        <fullName evidence="2">Uncharacterized protein</fullName>
    </submittedName>
</protein>
<evidence type="ECO:0000313" key="3">
    <source>
        <dbReference type="Proteomes" id="UP000256862"/>
    </source>
</evidence>
<organism evidence="2 3">
    <name type="scientific">Cupriavidus oxalaticus</name>
    <dbReference type="NCBI Taxonomy" id="96344"/>
    <lineage>
        <taxon>Bacteria</taxon>
        <taxon>Pseudomonadati</taxon>
        <taxon>Pseudomonadota</taxon>
        <taxon>Betaproteobacteria</taxon>
        <taxon>Burkholderiales</taxon>
        <taxon>Burkholderiaceae</taxon>
        <taxon>Cupriavidus</taxon>
    </lineage>
</organism>